<protein>
    <submittedName>
        <fullName evidence="3">CIA30 family protein</fullName>
    </submittedName>
</protein>
<dbReference type="InterPro" id="IPR013857">
    <property type="entry name" value="NADH-UbQ_OxRdtase-assoc_prot30"/>
</dbReference>
<accession>A0A6B3R651</accession>
<evidence type="ECO:0000259" key="2">
    <source>
        <dbReference type="Pfam" id="PF08547"/>
    </source>
</evidence>
<dbReference type="InterPro" id="IPR039131">
    <property type="entry name" value="NDUFAF1"/>
</dbReference>
<comment type="caution">
    <text evidence="3">The sequence shown here is derived from an EMBL/GenBank/DDBJ whole genome shotgun (WGS) entry which is preliminary data.</text>
</comment>
<dbReference type="SUPFAM" id="SSF49785">
    <property type="entry name" value="Galactose-binding domain-like"/>
    <property type="match status" value="1"/>
</dbReference>
<dbReference type="Proteomes" id="UP000478505">
    <property type="component" value="Unassembled WGS sequence"/>
</dbReference>
<dbReference type="PANTHER" id="PTHR13194:SF19">
    <property type="entry name" value="NAD(P)-BINDING ROSSMANN-FOLD SUPERFAMILY PROTEIN"/>
    <property type="match status" value="1"/>
</dbReference>
<dbReference type="AlphaFoldDB" id="A0A6B3R651"/>
<comment type="similarity">
    <text evidence="1">Belongs to the CIA30 family.</text>
</comment>
<evidence type="ECO:0000313" key="4">
    <source>
        <dbReference type="Proteomes" id="UP000478505"/>
    </source>
</evidence>
<sequence>MAQDVTIYDFEPNQNLNDWDIVNDGVMGGLSQSSIHLNDDGNAVFTGKISLENNGGFASVRHQTTIKHVQDYTHVNLRVKGKPSTYQFRIKKSGEEEVASYVQEFEVTSEWKTIQLKLSAFSPRYRGRTLNLPDFEADVIREVAFLIGNKKAEEFQLEIDKVYLTK</sequence>
<dbReference type="InterPro" id="IPR008979">
    <property type="entry name" value="Galactose-bd-like_sf"/>
</dbReference>
<dbReference type="RefSeq" id="WP_164003590.1">
    <property type="nucleotide sequence ID" value="NZ_JAAIKD010000001.1"/>
</dbReference>
<evidence type="ECO:0000313" key="3">
    <source>
        <dbReference type="EMBL" id="NEV92914.1"/>
    </source>
</evidence>
<dbReference type="Gene3D" id="2.60.120.430">
    <property type="entry name" value="Galactose-binding lectin"/>
    <property type="match status" value="1"/>
</dbReference>
<evidence type="ECO:0000256" key="1">
    <source>
        <dbReference type="ARBA" id="ARBA00007884"/>
    </source>
</evidence>
<dbReference type="EMBL" id="JAAIKD010000001">
    <property type="protein sequence ID" value="NEV92914.1"/>
    <property type="molecule type" value="Genomic_DNA"/>
</dbReference>
<gene>
    <name evidence="3" type="ORF">G3567_01985</name>
</gene>
<dbReference type="PANTHER" id="PTHR13194">
    <property type="entry name" value="COMPLEX I INTERMEDIATE-ASSOCIATED PROTEIN 30"/>
    <property type="match status" value="1"/>
</dbReference>
<dbReference type="Pfam" id="PF08547">
    <property type="entry name" value="CIA30"/>
    <property type="match status" value="1"/>
</dbReference>
<name>A0A6B3R651_9FLAO</name>
<keyword evidence="4" id="KW-1185">Reference proteome</keyword>
<feature type="domain" description="NADH:ubiquinone oxidoreductase intermediate-associated protein 30" evidence="2">
    <location>
        <begin position="8"/>
        <end position="159"/>
    </location>
</feature>
<reference evidence="3 4" key="1">
    <citation type="submission" date="2020-02" db="EMBL/GenBank/DDBJ databases">
        <title>Flavobacteriaceae Psychroflexus bacterium YR1-1, complete genome.</title>
        <authorList>
            <person name="Li Y."/>
            <person name="Wu S."/>
        </authorList>
    </citation>
    <scope>NUCLEOTIDE SEQUENCE [LARGE SCALE GENOMIC DNA]</scope>
    <source>
        <strain evidence="3 4">YR1-1</strain>
    </source>
</reference>
<organism evidence="3 4">
    <name type="scientific">Psychroflexus aurantiacus</name>
    <dbReference type="NCBI Taxonomy" id="2709310"/>
    <lineage>
        <taxon>Bacteria</taxon>
        <taxon>Pseudomonadati</taxon>
        <taxon>Bacteroidota</taxon>
        <taxon>Flavobacteriia</taxon>
        <taxon>Flavobacteriales</taxon>
        <taxon>Flavobacteriaceae</taxon>
        <taxon>Psychroflexus</taxon>
    </lineage>
</organism>
<proteinExistence type="inferred from homology"/>